<dbReference type="GO" id="GO:0042802">
    <property type="term" value="F:identical protein binding"/>
    <property type="evidence" value="ECO:0007669"/>
    <property type="project" value="TreeGrafter"/>
</dbReference>
<evidence type="ECO:0000256" key="8">
    <source>
        <dbReference type="ARBA" id="ARBA00022962"/>
    </source>
</evidence>
<comment type="catalytic activity">
    <reaction evidence="11">
        <text>L-glutamine + H2O = L-glutamate + NH4(+)</text>
        <dbReference type="Rhea" id="RHEA:15889"/>
        <dbReference type="ChEBI" id="CHEBI:15377"/>
        <dbReference type="ChEBI" id="CHEBI:28938"/>
        <dbReference type="ChEBI" id="CHEBI:29985"/>
        <dbReference type="ChEBI" id="CHEBI:58359"/>
    </reaction>
</comment>
<evidence type="ECO:0000313" key="15">
    <source>
        <dbReference type="EMBL" id="SKA98533.1"/>
    </source>
</evidence>
<evidence type="ECO:0000313" key="16">
    <source>
        <dbReference type="Proteomes" id="UP000190774"/>
    </source>
</evidence>
<feature type="binding site" evidence="11">
    <location>
        <begin position="22"/>
        <end position="27"/>
    </location>
    <ligand>
        <name>ATP</name>
        <dbReference type="ChEBI" id="CHEBI:30616"/>
    </ligand>
</feature>
<dbReference type="Pfam" id="PF00117">
    <property type="entry name" value="GATase"/>
    <property type="match status" value="1"/>
</dbReference>
<dbReference type="EMBL" id="FUYE01000008">
    <property type="protein sequence ID" value="SKA98533.1"/>
    <property type="molecule type" value="Genomic_DNA"/>
</dbReference>
<dbReference type="InterPro" id="IPR004468">
    <property type="entry name" value="CTP_synthase"/>
</dbReference>
<feature type="active site" evidence="11">
    <location>
        <position position="518"/>
    </location>
</feature>
<comment type="subunit">
    <text evidence="11">Homotetramer.</text>
</comment>
<dbReference type="GO" id="GO:0003883">
    <property type="term" value="F:CTP synthase activity"/>
    <property type="evidence" value="ECO:0007669"/>
    <property type="project" value="UniProtKB-UniRule"/>
</dbReference>
<dbReference type="FunFam" id="3.40.50.880:FF:000002">
    <property type="entry name" value="CTP synthase"/>
    <property type="match status" value="1"/>
</dbReference>
<dbReference type="PROSITE" id="PS51273">
    <property type="entry name" value="GATASE_TYPE_1"/>
    <property type="match status" value="1"/>
</dbReference>
<dbReference type="InterPro" id="IPR027417">
    <property type="entry name" value="P-loop_NTPase"/>
</dbReference>
<dbReference type="STRING" id="48467.SAMN02745166_02786"/>
<feature type="binding site" evidence="11">
    <location>
        <position position="62"/>
    </location>
    <ligand>
        <name>L-glutamine</name>
        <dbReference type="ChEBI" id="CHEBI:58359"/>
    </ligand>
</feature>
<feature type="binding site" evidence="11">
    <location>
        <position position="363"/>
    </location>
    <ligand>
        <name>L-glutamine</name>
        <dbReference type="ChEBI" id="CHEBI:58359"/>
    </ligand>
</feature>
<feature type="binding site" evidence="11">
    <location>
        <position position="21"/>
    </location>
    <ligand>
        <name>CTP</name>
        <dbReference type="ChEBI" id="CHEBI:37563"/>
        <note>allosteric inhibitor</note>
    </ligand>
</feature>
<feature type="binding site" evidence="11">
    <location>
        <begin position="156"/>
        <end position="158"/>
    </location>
    <ligand>
        <name>CTP</name>
        <dbReference type="ChEBI" id="CHEBI:37563"/>
        <note>allosteric inhibitor</note>
    </ligand>
</feature>
<keyword evidence="12" id="KW-0472">Membrane</keyword>
<dbReference type="SUPFAM" id="SSF52540">
    <property type="entry name" value="P-loop containing nucleoside triphosphate hydrolases"/>
    <property type="match status" value="1"/>
</dbReference>
<dbReference type="HAMAP" id="MF_01227">
    <property type="entry name" value="PyrG"/>
    <property type="match status" value="1"/>
</dbReference>
<dbReference type="InterPro" id="IPR017456">
    <property type="entry name" value="CTP_synthase_N"/>
</dbReference>
<dbReference type="CDD" id="cd03113">
    <property type="entry name" value="CTPS_N"/>
    <property type="match status" value="1"/>
</dbReference>
<feature type="binding site" evidence="11">
    <location>
        <position position="21"/>
    </location>
    <ligand>
        <name>UTP</name>
        <dbReference type="ChEBI" id="CHEBI:46398"/>
    </ligand>
</feature>
<keyword evidence="4 11" id="KW-0479">Metal-binding</keyword>
<dbReference type="GO" id="GO:0004359">
    <property type="term" value="F:glutaminase activity"/>
    <property type="evidence" value="ECO:0007669"/>
    <property type="project" value="RHEA"/>
</dbReference>
<feature type="binding site" evidence="11">
    <location>
        <begin position="248"/>
        <end position="250"/>
    </location>
    <ligand>
        <name>ATP</name>
        <dbReference type="ChEBI" id="CHEBI:30616"/>
    </ligand>
</feature>
<feature type="binding site" evidence="11">
    <location>
        <position position="232"/>
    </location>
    <ligand>
        <name>UTP</name>
        <dbReference type="ChEBI" id="CHEBI:46398"/>
    </ligand>
</feature>
<evidence type="ECO:0000256" key="9">
    <source>
        <dbReference type="ARBA" id="ARBA00022975"/>
    </source>
</evidence>
<evidence type="ECO:0000256" key="2">
    <source>
        <dbReference type="ARBA" id="ARBA00007533"/>
    </source>
</evidence>
<dbReference type="UniPathway" id="UPA00159">
    <property type="reaction ID" value="UER00277"/>
</dbReference>
<keyword evidence="12" id="KW-1133">Transmembrane helix</keyword>
<dbReference type="InterPro" id="IPR029062">
    <property type="entry name" value="Class_I_gatase-like"/>
</dbReference>
<dbReference type="GO" id="GO:0097268">
    <property type="term" value="C:cytoophidium"/>
    <property type="evidence" value="ECO:0007669"/>
    <property type="project" value="UniProtKB-ARBA"/>
</dbReference>
<dbReference type="SUPFAM" id="SSF52317">
    <property type="entry name" value="Class I glutamine amidotransferase-like"/>
    <property type="match status" value="1"/>
</dbReference>
<keyword evidence="12" id="KW-0812">Transmembrane</keyword>
<dbReference type="Gene3D" id="3.40.50.300">
    <property type="entry name" value="P-loop containing nucleotide triphosphate hydrolases"/>
    <property type="match status" value="1"/>
</dbReference>
<evidence type="ECO:0000256" key="4">
    <source>
        <dbReference type="ARBA" id="ARBA00022723"/>
    </source>
</evidence>
<evidence type="ECO:0000259" key="13">
    <source>
        <dbReference type="Pfam" id="PF00117"/>
    </source>
</evidence>
<feature type="domain" description="Glutamine amidotransferase" evidence="13">
    <location>
        <begin position="311"/>
        <end position="535"/>
    </location>
</feature>
<dbReference type="NCBIfam" id="NF003792">
    <property type="entry name" value="PRK05380.1"/>
    <property type="match status" value="1"/>
</dbReference>
<dbReference type="PANTHER" id="PTHR11550">
    <property type="entry name" value="CTP SYNTHASE"/>
    <property type="match status" value="1"/>
</dbReference>
<evidence type="ECO:0000256" key="3">
    <source>
        <dbReference type="ARBA" id="ARBA00022598"/>
    </source>
</evidence>
<dbReference type="PANTHER" id="PTHR11550:SF0">
    <property type="entry name" value="CTP SYNTHASE-RELATED"/>
    <property type="match status" value="1"/>
</dbReference>
<feature type="binding site" evidence="11">
    <location>
        <begin position="196"/>
        <end position="201"/>
    </location>
    <ligand>
        <name>CTP</name>
        <dbReference type="ChEBI" id="CHEBI:37563"/>
        <note>allosteric inhibitor</note>
    </ligand>
</feature>
<feature type="active site" evidence="11">
    <location>
        <position position="516"/>
    </location>
</feature>
<protein>
    <recommendedName>
        <fullName evidence="11">CTP synthase</fullName>
        <ecNumber evidence="11">6.3.4.2</ecNumber>
    </recommendedName>
    <alternativeName>
        <fullName evidence="11">Cytidine 5'-triphosphate synthase</fullName>
    </alternativeName>
    <alternativeName>
        <fullName evidence="11">Cytidine triphosphate synthetase</fullName>
        <shortName evidence="11">CTP synthetase</shortName>
        <shortName evidence="11">CTPS</shortName>
    </alternativeName>
    <alternativeName>
        <fullName evidence="11">UTP--ammonia ligase</fullName>
    </alternativeName>
</protein>
<dbReference type="GO" id="GO:0044210">
    <property type="term" value="P:'de novo' CTP biosynthetic process"/>
    <property type="evidence" value="ECO:0007669"/>
    <property type="project" value="UniProtKB-UniRule"/>
</dbReference>
<keyword evidence="8 11" id="KW-0315">Glutamine amidotransferase</keyword>
<feature type="region of interest" description="Amidoligase domain" evidence="11">
    <location>
        <begin position="1"/>
        <end position="276"/>
    </location>
</feature>
<evidence type="ECO:0000256" key="10">
    <source>
        <dbReference type="ARBA" id="ARBA00047781"/>
    </source>
</evidence>
<comment type="catalytic activity">
    <reaction evidence="11">
        <text>UTP + NH4(+) + ATP = CTP + ADP + phosphate + 2 H(+)</text>
        <dbReference type="Rhea" id="RHEA:16597"/>
        <dbReference type="ChEBI" id="CHEBI:15378"/>
        <dbReference type="ChEBI" id="CHEBI:28938"/>
        <dbReference type="ChEBI" id="CHEBI:30616"/>
        <dbReference type="ChEBI" id="CHEBI:37563"/>
        <dbReference type="ChEBI" id="CHEBI:43474"/>
        <dbReference type="ChEBI" id="CHEBI:46398"/>
        <dbReference type="ChEBI" id="CHEBI:456216"/>
    </reaction>
</comment>
<evidence type="ECO:0000259" key="14">
    <source>
        <dbReference type="Pfam" id="PF06418"/>
    </source>
</evidence>
<feature type="binding site" evidence="11">
    <location>
        <position position="232"/>
    </location>
    <ligand>
        <name>CTP</name>
        <dbReference type="ChEBI" id="CHEBI:37563"/>
        <note>allosteric inhibitor</note>
    </ligand>
</feature>
<feature type="active site" description="Nucleophile; for glutamine hydrolysis" evidence="11">
    <location>
        <position position="390"/>
    </location>
</feature>
<dbReference type="InterPro" id="IPR033828">
    <property type="entry name" value="GATase1_CTP_Synthase"/>
</dbReference>
<feature type="binding site" evidence="11">
    <location>
        <begin position="391"/>
        <end position="394"/>
    </location>
    <ligand>
        <name>L-glutamine</name>
        <dbReference type="ChEBI" id="CHEBI:58359"/>
    </ligand>
</feature>
<comment type="pathway">
    <text evidence="1 11">Pyrimidine metabolism; CTP biosynthesis via de novo pathway; CTP from UDP: step 2/2.</text>
</comment>
<evidence type="ECO:0000256" key="5">
    <source>
        <dbReference type="ARBA" id="ARBA00022741"/>
    </source>
</evidence>
<dbReference type="NCBIfam" id="TIGR00337">
    <property type="entry name" value="PyrG"/>
    <property type="match status" value="1"/>
</dbReference>
<dbReference type="Gene3D" id="3.40.50.880">
    <property type="match status" value="1"/>
</dbReference>
<comment type="function">
    <text evidence="11">Catalyzes the ATP-dependent amination of UTP to CTP with either L-glutamine or ammonia as the source of nitrogen. Regulates intracellular CTP levels through interactions with the four ribonucleotide triphosphates.</text>
</comment>
<name>A0A1T4YA10_9BACT</name>
<feature type="transmembrane region" description="Helical" evidence="12">
    <location>
        <begin position="12"/>
        <end position="36"/>
    </location>
</feature>
<feature type="binding site" evidence="11">
    <location>
        <position position="414"/>
    </location>
    <ligand>
        <name>L-glutamine</name>
        <dbReference type="ChEBI" id="CHEBI:58359"/>
    </ligand>
</feature>
<evidence type="ECO:0000256" key="11">
    <source>
        <dbReference type="HAMAP-Rule" id="MF_01227"/>
    </source>
</evidence>
<accession>A0A1T4YA10</accession>
<evidence type="ECO:0000256" key="1">
    <source>
        <dbReference type="ARBA" id="ARBA00005171"/>
    </source>
</evidence>
<keyword evidence="7 11" id="KW-0460">Magnesium</keyword>
<dbReference type="GO" id="GO:0005829">
    <property type="term" value="C:cytosol"/>
    <property type="evidence" value="ECO:0007669"/>
    <property type="project" value="TreeGrafter"/>
</dbReference>
<keyword evidence="6 11" id="KW-0067">ATP-binding</keyword>
<feature type="binding site" evidence="11">
    <location>
        <begin position="196"/>
        <end position="201"/>
    </location>
    <ligand>
        <name>UTP</name>
        <dbReference type="ChEBI" id="CHEBI:46398"/>
    </ligand>
</feature>
<dbReference type="EC" id="6.3.4.2" evidence="11"/>
<dbReference type="GO" id="GO:0005524">
    <property type="term" value="F:ATP binding"/>
    <property type="evidence" value="ECO:0007669"/>
    <property type="project" value="UniProtKB-KW"/>
</dbReference>
<dbReference type="Proteomes" id="UP000190774">
    <property type="component" value="Unassembled WGS sequence"/>
</dbReference>
<feature type="binding site" evidence="11">
    <location>
        <position position="471"/>
    </location>
    <ligand>
        <name>L-glutamine</name>
        <dbReference type="ChEBI" id="CHEBI:58359"/>
    </ligand>
</feature>
<dbReference type="AlphaFoldDB" id="A0A1T4YA10"/>
<organism evidence="15 16">
    <name type="scientific">Prosthecobacter debontii</name>
    <dbReference type="NCBI Taxonomy" id="48467"/>
    <lineage>
        <taxon>Bacteria</taxon>
        <taxon>Pseudomonadati</taxon>
        <taxon>Verrucomicrobiota</taxon>
        <taxon>Verrucomicrobiia</taxon>
        <taxon>Verrucomicrobiales</taxon>
        <taxon>Verrucomicrobiaceae</taxon>
        <taxon>Prosthecobacter</taxon>
    </lineage>
</organism>
<dbReference type="GO" id="GO:0019856">
    <property type="term" value="P:pyrimidine nucleobase biosynthetic process"/>
    <property type="evidence" value="ECO:0007669"/>
    <property type="project" value="TreeGrafter"/>
</dbReference>
<dbReference type="Pfam" id="PF06418">
    <property type="entry name" value="CTP_synth_N"/>
    <property type="match status" value="1"/>
</dbReference>
<dbReference type="FunFam" id="3.40.50.300:FF:000009">
    <property type="entry name" value="CTP synthase"/>
    <property type="match status" value="1"/>
</dbReference>
<feature type="domain" description="CTP synthase N-terminal" evidence="14">
    <location>
        <begin position="11"/>
        <end position="276"/>
    </location>
</feature>
<comment type="activity regulation">
    <text evidence="11">Allosterically activated by GTP, when glutamine is the substrate; GTP has no effect on the reaction when ammonia is the substrate. The allosteric effector GTP functions by stabilizing the protein conformation that binds the tetrahedral intermediate(s) formed during glutamine hydrolysis. Inhibited by the product CTP, via allosteric rather than competitive inhibition.</text>
</comment>
<keyword evidence="3 11" id="KW-0436">Ligase</keyword>
<proteinExistence type="inferred from homology"/>
<feature type="binding site" evidence="11">
    <location>
        <position position="79"/>
    </location>
    <ligand>
        <name>ATP</name>
        <dbReference type="ChEBI" id="CHEBI:30616"/>
    </ligand>
</feature>
<gene>
    <name evidence="11" type="primary">pyrG</name>
    <name evidence="15" type="ORF">SAMN02745166_02786</name>
</gene>
<evidence type="ECO:0000256" key="12">
    <source>
        <dbReference type="SAM" id="Phobius"/>
    </source>
</evidence>
<comment type="miscellaneous">
    <text evidence="11">CTPSs have evolved a hybrid strategy for distinguishing between UTP and CTP. The overlapping regions of the product feedback inhibitory and substrate sites recognize a common feature in both compounds, the triphosphate moiety. To differentiate isosteric substrate and product pyrimidine rings, an additional pocket far from the expected kinase/ligase catalytic site, specifically recognizes the cytosine and ribose portions of the product inhibitor.</text>
</comment>
<comment type="similarity">
    <text evidence="2 11">Belongs to the CTP synthase family.</text>
</comment>
<dbReference type="GO" id="GO:0046872">
    <property type="term" value="F:metal ion binding"/>
    <property type="evidence" value="ECO:0007669"/>
    <property type="project" value="UniProtKB-KW"/>
</dbReference>
<reference evidence="16" key="1">
    <citation type="submission" date="2017-02" db="EMBL/GenBank/DDBJ databases">
        <authorList>
            <person name="Varghese N."/>
            <person name="Submissions S."/>
        </authorList>
    </citation>
    <scope>NUCLEOTIDE SEQUENCE [LARGE SCALE GENOMIC DNA]</scope>
    <source>
        <strain evidence="16">ATCC 700200</strain>
    </source>
</reference>
<feature type="binding site" evidence="11">
    <location>
        <position position="149"/>
    </location>
    <ligand>
        <name>Mg(2+)</name>
        <dbReference type="ChEBI" id="CHEBI:18420"/>
    </ligand>
</feature>
<dbReference type="InterPro" id="IPR017926">
    <property type="entry name" value="GATASE"/>
</dbReference>
<sequence length="548" mass="60957">MPTSQQNQPMKYIFVTGGVVSSLGKGLAASALGTLLELRGLKVIMQKFDPYLNIDPGTMNPYEHGEVYVLDDGAETDLDLGHYERFTHTNLSRLNNLTSGQVYQSVLAKERAGKYQGRTVQVIPHVTNEIKDRIKEVASKMTADVIITEIGGTVGDIEGLPFLEAIRQFGHEMGQGNVLFVHATLVPYIKAAQELKTKPTQQSIAKLREIGIAPHIILCRTEHPLDQDVREKISLFGNVPIEDVIEVRDVKHSIYEVPLKLHEERFDDVVCKQLNLTTQEPDLSKWRHFVQRVIHPTHHVRIGVVGKYIELQDAYKSIYEALTHAGAANDCKVDIVRVDAEAIEKGGPDIYLSGLQGILIPGGFGDRGTEGKIAATGYARRTGIPFFGICLGMQIAVIEFARNVCGLKDANSTEFDKGTPAPVISMMEEQKKVKQLGGTMRLGNWVTKLTEGTKVNELYQETTINERHRHRYEVNDEFKDQLESNGLVISGVSEKGELAETIELPNHPFFVACQFHPEFSSKPNDPHPIFRGFVQAALQHHGTPEELA</sequence>
<feature type="binding site" evidence="11">
    <location>
        <position position="79"/>
    </location>
    <ligand>
        <name>Mg(2+)</name>
        <dbReference type="ChEBI" id="CHEBI:18420"/>
    </ligand>
</feature>
<dbReference type="CDD" id="cd01746">
    <property type="entry name" value="GATase1_CTP_Synthase"/>
    <property type="match status" value="1"/>
</dbReference>
<keyword evidence="16" id="KW-1185">Reference proteome</keyword>
<comment type="catalytic activity">
    <reaction evidence="10 11">
        <text>UTP + L-glutamine + ATP + H2O = CTP + L-glutamate + ADP + phosphate + 2 H(+)</text>
        <dbReference type="Rhea" id="RHEA:26426"/>
        <dbReference type="ChEBI" id="CHEBI:15377"/>
        <dbReference type="ChEBI" id="CHEBI:15378"/>
        <dbReference type="ChEBI" id="CHEBI:29985"/>
        <dbReference type="ChEBI" id="CHEBI:30616"/>
        <dbReference type="ChEBI" id="CHEBI:37563"/>
        <dbReference type="ChEBI" id="CHEBI:43474"/>
        <dbReference type="ChEBI" id="CHEBI:46398"/>
        <dbReference type="ChEBI" id="CHEBI:58359"/>
        <dbReference type="ChEBI" id="CHEBI:456216"/>
        <dbReference type="EC" id="6.3.4.2"/>
    </reaction>
</comment>
<evidence type="ECO:0000256" key="6">
    <source>
        <dbReference type="ARBA" id="ARBA00022840"/>
    </source>
</evidence>
<evidence type="ECO:0000256" key="7">
    <source>
        <dbReference type="ARBA" id="ARBA00022842"/>
    </source>
</evidence>
<keyword evidence="5 11" id="KW-0547">Nucleotide-binding</keyword>
<keyword evidence="9 11" id="KW-0665">Pyrimidine biosynthesis</keyword>